<dbReference type="PRINTS" id="PR00368">
    <property type="entry name" value="FADPNR"/>
</dbReference>
<evidence type="ECO:0000313" key="2">
    <source>
        <dbReference type="EMBL" id="MBY3591352.1"/>
    </source>
</evidence>
<dbReference type="InterPro" id="IPR024000">
    <property type="entry name" value="CHP04046_FMN-dependent"/>
</dbReference>
<dbReference type="Proteomes" id="UP000720124">
    <property type="component" value="Unassembled WGS sequence"/>
</dbReference>
<gene>
    <name evidence="2" type="ORF">HJA87_15960</name>
</gene>
<dbReference type="PANTHER" id="PTHR43539:SF78">
    <property type="entry name" value="FLAVIN-CONTAINING MONOOXYGENASE"/>
    <property type="match status" value="1"/>
</dbReference>
<dbReference type="InterPro" id="IPR036188">
    <property type="entry name" value="FAD/NAD-bd_sf"/>
</dbReference>
<evidence type="ECO:0000313" key="3">
    <source>
        <dbReference type="Proteomes" id="UP000720124"/>
    </source>
</evidence>
<dbReference type="NCBIfam" id="TIGR04046">
    <property type="entry name" value="MSMEG_0569_nitr"/>
    <property type="match status" value="1"/>
</dbReference>
<dbReference type="PRINTS" id="PR00469">
    <property type="entry name" value="PNDRDTASEII"/>
</dbReference>
<evidence type="ECO:0000256" key="1">
    <source>
        <dbReference type="ARBA" id="ARBA00023002"/>
    </source>
</evidence>
<dbReference type="Gene3D" id="3.50.50.60">
    <property type="entry name" value="FAD/NAD(P)-binding domain"/>
    <property type="match status" value="2"/>
</dbReference>
<protein>
    <submittedName>
        <fullName evidence="2">MSMEG_0569 family flavin-dependent oxidoreductase</fullName>
    </submittedName>
</protein>
<comment type="caution">
    <text evidence="2">The sequence shown here is derived from an EMBL/GenBank/DDBJ whole genome shotgun (WGS) entry which is preliminary data.</text>
</comment>
<dbReference type="InterPro" id="IPR050982">
    <property type="entry name" value="Auxin_biosynth/cation_transpt"/>
</dbReference>
<name>A0ABS7LIN4_9HYPH</name>
<dbReference type="SUPFAM" id="SSF51905">
    <property type="entry name" value="FAD/NAD(P)-binding domain"/>
    <property type="match status" value="2"/>
</dbReference>
<dbReference type="Pfam" id="PF13738">
    <property type="entry name" value="Pyr_redox_3"/>
    <property type="match status" value="1"/>
</dbReference>
<dbReference type="EMBL" id="JABTXI010000005">
    <property type="protein sequence ID" value="MBY3591352.1"/>
    <property type="molecule type" value="Genomic_DNA"/>
</dbReference>
<dbReference type="PANTHER" id="PTHR43539">
    <property type="entry name" value="FLAVIN-BINDING MONOOXYGENASE-LIKE PROTEIN (AFU_ORTHOLOGUE AFUA_4G09220)"/>
    <property type="match status" value="1"/>
</dbReference>
<sequence length="426" mass="46867">MPHNLKQHYSAVVVGGGQAGLSASHYLKKHGIDHVVFEKKTVAHKWKDERWDAFCLVTPNWQCQLPDHPYDGDDPHGFMVKDEILGYVDRFIKKVDAPVLEHTTVNSVERLPSGGFRVESSAGTVTTDSVVLCTSLYARPAIPRAAERLADDIVQMHTVDYRNPSQLPDGAVVVVGSGQSGAQIAEDLHLAGRKVHMVTGNAPRCARFYRGRDVVDWLADVGQYDITVEHDGMTKKKHDTNHYLTGRDGGRDLDLRKFALEGMKLYGRMEGVSSGKMLFAPNLKANLDNADRVYNGINALIDKHIAANNIDAPPASVYAPLWEPTSEPAELDLAVENVTSVIWATGFTPDWSYVGLPIFDGTGYPVQRRGVTGIDGVYVLGLPWLWTWGSGRFLAVGKDAEHVVGHLTDYLGSTNERPFKQAATGR</sequence>
<reference evidence="2 3" key="1">
    <citation type="submission" date="2020-06" db="EMBL/GenBank/DDBJ databases">
        <title>Global-level population genomics: horizontal gene transfer, symbiosis and evolution in Rhizobia.</title>
        <authorList>
            <person name="Gai Y."/>
        </authorList>
    </citation>
    <scope>NUCLEOTIDE SEQUENCE [LARGE SCALE GENOMIC DNA]</scope>
    <source>
        <strain evidence="2 3">PLR6_1b</strain>
    </source>
</reference>
<organism evidence="2 3">
    <name type="scientific">Rhizobium bangladeshense</name>
    <dbReference type="NCBI Taxonomy" id="1138189"/>
    <lineage>
        <taxon>Bacteria</taxon>
        <taxon>Pseudomonadati</taxon>
        <taxon>Pseudomonadota</taxon>
        <taxon>Alphaproteobacteria</taxon>
        <taxon>Hyphomicrobiales</taxon>
        <taxon>Rhizobiaceae</taxon>
        <taxon>Rhizobium/Agrobacterium group</taxon>
        <taxon>Rhizobium</taxon>
    </lineage>
</organism>
<keyword evidence="3" id="KW-1185">Reference proteome</keyword>
<dbReference type="RefSeq" id="WP_222012312.1">
    <property type="nucleotide sequence ID" value="NZ_JABTXI010000005.1"/>
</dbReference>
<accession>A0ABS7LIN4</accession>
<keyword evidence="1" id="KW-0560">Oxidoreductase</keyword>
<proteinExistence type="predicted"/>